<keyword evidence="6" id="KW-0560">Oxidoreductase</keyword>
<keyword evidence="3" id="KW-0479">Metal-binding</keyword>
<evidence type="ECO:0000256" key="5">
    <source>
        <dbReference type="SAM" id="Phobius"/>
    </source>
</evidence>
<evidence type="ECO:0000256" key="3">
    <source>
        <dbReference type="ARBA" id="ARBA00022723"/>
    </source>
</evidence>
<dbReference type="Gene3D" id="1.10.630.10">
    <property type="entry name" value="Cytochrome P450"/>
    <property type="match status" value="1"/>
</dbReference>
<keyword evidence="7" id="KW-1185">Reference proteome</keyword>
<comment type="similarity">
    <text evidence="2">Belongs to the cytochrome P450 family.</text>
</comment>
<name>A0A6G1LES6_9PEZI</name>
<protein>
    <submittedName>
        <fullName evidence="6">Putative P450 monooxygenase</fullName>
    </submittedName>
</protein>
<sequence length="491" mass="55392">MGLLPSLSESFTYLSILSAVLLFAVYQITWTYAKLRDVPGPIAAKFTNLWRLLVVWSRDSHDTYLCLHKQFGDVVRTGPNVVSICKPDMIQQIYGVQKGYVKSDFYAVWQTIVNGKRTKRTPSLVFTTDEALHARMKRPVAQSFSLSTLVEFEPLTDSTTAVFLSRLDKLYASTGNLTFSRRLGFMERADDVEGIIASISANFDRCSILVQMPWLDSWTYKNPVYLKFFATPVSSPIVGFGQRRLQERLKGVDEQSQALIDVPDPALRAKVLHGTIPSKPDFLSRFLTLHKEQPDIVTDRQMLAYLFANINAGSDTIGSTLRAIFYYLLKSPRSLAELIEELNDAQKAGNLTAPSSTWSECHNLKYLKAVIKEALRLNPALSLPMERVVPGPALQVGEHFLPAGTVVGINPWVFHRDQRIFGKDAEEWRPGRWTCLGRHIAMLELGKVVPALLTRYEMRLAKPEEEWRILNSWVVRQKGVDVSIGRRDGGA</sequence>
<accession>A0A6G1LES6</accession>
<keyword evidence="5" id="KW-0472">Membrane</keyword>
<dbReference type="PANTHER" id="PTHR24305:SF232">
    <property type="entry name" value="P450, PUTATIVE (EUROFUNG)-RELATED"/>
    <property type="match status" value="1"/>
</dbReference>
<dbReference type="OrthoDB" id="3934656at2759"/>
<dbReference type="SUPFAM" id="SSF48264">
    <property type="entry name" value="Cytochrome P450"/>
    <property type="match status" value="1"/>
</dbReference>
<keyword evidence="4" id="KW-0408">Iron</keyword>
<dbReference type="PANTHER" id="PTHR24305">
    <property type="entry name" value="CYTOCHROME P450"/>
    <property type="match status" value="1"/>
</dbReference>
<dbReference type="GO" id="GO:0004497">
    <property type="term" value="F:monooxygenase activity"/>
    <property type="evidence" value="ECO:0007669"/>
    <property type="project" value="UniProtKB-KW"/>
</dbReference>
<dbReference type="CDD" id="cd11060">
    <property type="entry name" value="CYP57A1-like"/>
    <property type="match status" value="1"/>
</dbReference>
<evidence type="ECO:0000256" key="4">
    <source>
        <dbReference type="ARBA" id="ARBA00023004"/>
    </source>
</evidence>
<reference evidence="6" key="1">
    <citation type="journal article" date="2020" name="Stud. Mycol.">
        <title>101 Dothideomycetes genomes: a test case for predicting lifestyles and emergence of pathogens.</title>
        <authorList>
            <person name="Haridas S."/>
            <person name="Albert R."/>
            <person name="Binder M."/>
            <person name="Bloem J."/>
            <person name="Labutti K."/>
            <person name="Salamov A."/>
            <person name="Andreopoulos B."/>
            <person name="Baker S."/>
            <person name="Barry K."/>
            <person name="Bills G."/>
            <person name="Bluhm B."/>
            <person name="Cannon C."/>
            <person name="Castanera R."/>
            <person name="Culley D."/>
            <person name="Daum C."/>
            <person name="Ezra D."/>
            <person name="Gonzalez J."/>
            <person name="Henrissat B."/>
            <person name="Kuo A."/>
            <person name="Liang C."/>
            <person name="Lipzen A."/>
            <person name="Lutzoni F."/>
            <person name="Magnuson J."/>
            <person name="Mondo S."/>
            <person name="Nolan M."/>
            <person name="Ohm R."/>
            <person name="Pangilinan J."/>
            <person name="Park H.-J."/>
            <person name="Ramirez L."/>
            <person name="Alfaro M."/>
            <person name="Sun H."/>
            <person name="Tritt A."/>
            <person name="Yoshinaga Y."/>
            <person name="Zwiers L.-H."/>
            <person name="Turgeon B."/>
            <person name="Goodwin S."/>
            <person name="Spatafora J."/>
            <person name="Crous P."/>
            <person name="Grigoriev I."/>
        </authorList>
    </citation>
    <scope>NUCLEOTIDE SEQUENCE</scope>
    <source>
        <strain evidence="6">CBS 116005</strain>
    </source>
</reference>
<evidence type="ECO:0000256" key="2">
    <source>
        <dbReference type="ARBA" id="ARBA00010617"/>
    </source>
</evidence>
<dbReference type="GO" id="GO:0016705">
    <property type="term" value="F:oxidoreductase activity, acting on paired donors, with incorporation or reduction of molecular oxygen"/>
    <property type="evidence" value="ECO:0007669"/>
    <property type="project" value="InterPro"/>
</dbReference>
<organism evidence="6 7">
    <name type="scientific">Teratosphaeria nubilosa</name>
    <dbReference type="NCBI Taxonomy" id="161662"/>
    <lineage>
        <taxon>Eukaryota</taxon>
        <taxon>Fungi</taxon>
        <taxon>Dikarya</taxon>
        <taxon>Ascomycota</taxon>
        <taxon>Pezizomycotina</taxon>
        <taxon>Dothideomycetes</taxon>
        <taxon>Dothideomycetidae</taxon>
        <taxon>Mycosphaerellales</taxon>
        <taxon>Teratosphaeriaceae</taxon>
        <taxon>Teratosphaeria</taxon>
    </lineage>
</organism>
<dbReference type="InterPro" id="IPR001128">
    <property type="entry name" value="Cyt_P450"/>
</dbReference>
<evidence type="ECO:0000256" key="1">
    <source>
        <dbReference type="ARBA" id="ARBA00001971"/>
    </source>
</evidence>
<evidence type="ECO:0000313" key="7">
    <source>
        <dbReference type="Proteomes" id="UP000799436"/>
    </source>
</evidence>
<keyword evidence="5" id="KW-0812">Transmembrane</keyword>
<dbReference type="InterPro" id="IPR036396">
    <property type="entry name" value="Cyt_P450_sf"/>
</dbReference>
<comment type="cofactor">
    <cofactor evidence="1">
        <name>heme</name>
        <dbReference type="ChEBI" id="CHEBI:30413"/>
    </cofactor>
</comment>
<dbReference type="GO" id="GO:0005506">
    <property type="term" value="F:iron ion binding"/>
    <property type="evidence" value="ECO:0007669"/>
    <property type="project" value="InterPro"/>
</dbReference>
<feature type="transmembrane region" description="Helical" evidence="5">
    <location>
        <begin position="12"/>
        <end position="33"/>
    </location>
</feature>
<keyword evidence="5" id="KW-1133">Transmembrane helix</keyword>
<dbReference type="InterPro" id="IPR050121">
    <property type="entry name" value="Cytochrome_P450_monoxygenase"/>
</dbReference>
<dbReference type="EMBL" id="ML995820">
    <property type="protein sequence ID" value="KAF2771365.1"/>
    <property type="molecule type" value="Genomic_DNA"/>
</dbReference>
<dbReference type="GO" id="GO:0020037">
    <property type="term" value="F:heme binding"/>
    <property type="evidence" value="ECO:0007669"/>
    <property type="project" value="InterPro"/>
</dbReference>
<dbReference type="Proteomes" id="UP000799436">
    <property type="component" value="Unassembled WGS sequence"/>
</dbReference>
<keyword evidence="6" id="KW-0503">Monooxygenase</keyword>
<dbReference type="Pfam" id="PF00067">
    <property type="entry name" value="p450"/>
    <property type="match status" value="1"/>
</dbReference>
<evidence type="ECO:0000313" key="6">
    <source>
        <dbReference type="EMBL" id="KAF2771365.1"/>
    </source>
</evidence>
<dbReference type="PRINTS" id="PR00385">
    <property type="entry name" value="P450"/>
</dbReference>
<proteinExistence type="inferred from homology"/>
<gene>
    <name evidence="6" type="ORF">EJ03DRAFT_388409</name>
</gene>
<dbReference type="AlphaFoldDB" id="A0A6G1LES6"/>